<organism evidence="2 3">
    <name type="scientific">Rhizophagus irregularis (strain DAOM 197198w)</name>
    <name type="common">Glomus intraradices</name>
    <dbReference type="NCBI Taxonomy" id="1432141"/>
    <lineage>
        <taxon>Eukaryota</taxon>
        <taxon>Fungi</taxon>
        <taxon>Fungi incertae sedis</taxon>
        <taxon>Mucoromycota</taxon>
        <taxon>Glomeromycotina</taxon>
        <taxon>Glomeromycetes</taxon>
        <taxon>Glomerales</taxon>
        <taxon>Glomeraceae</taxon>
        <taxon>Rhizophagus</taxon>
    </lineage>
</organism>
<protein>
    <submittedName>
        <fullName evidence="2">Uncharacterized protein</fullName>
    </submittedName>
</protein>
<evidence type="ECO:0000313" key="2">
    <source>
        <dbReference type="EMBL" id="EXX76985.1"/>
    </source>
</evidence>
<sequence>MPKRKYATRSFTKNKESQVSNSDKESPDKPIKRKFTKSYIKESDDDQETTSTSKTITAEENPQSSKGSKSSSKRKFTKSDIKESDDDQETSTSSKTITAEEKTQSSKSSKSPTKRKFTKSDIKESDDDQETSTSSKTITAEAQSSSKSSESPSKYIKSYNGKKQKYNESTPTLESSDDEQRSGTTPILPSDQRSGNDDNERRSRSTPSVDNLAIDDFHKLPAYTSDDKILKNCEKILIKQMNQIRALYDIQKATNEKVTWIQKQMKVRNSRQKNINLSEKVFGDGYNFVCAAFFPDNLWPTFLDFKNSLEGWLEKNYPNYIKELGQGEWINNFSGKHYTLLLRRMKDLRGIGVSAVKNAISKEFNLSVVGGSKRKNLKAISDWKKSKQVEVCYNKLYDDEVAIDNIAKRAFPSTTDELMLHHNYVYTASVADIILNPNYPGIEVSKKPLEKRYKKFKELLENKGSFELSDANAILEKEKETPEFIKKKRIIDDEEVEDIENEVNEVEEAPGDDNNDDYYDFLFASDW</sequence>
<dbReference type="OrthoDB" id="2401491at2759"/>
<gene>
    <name evidence="2" type="ORF">RirG_028030</name>
</gene>
<dbReference type="AlphaFoldDB" id="A0A015KBN8"/>
<name>A0A015KBN8_RHIIW</name>
<feature type="compositionally biased region" description="Low complexity" evidence="1">
    <location>
        <begin position="144"/>
        <end position="158"/>
    </location>
</feature>
<keyword evidence="3" id="KW-1185">Reference proteome</keyword>
<proteinExistence type="predicted"/>
<dbReference type="EMBL" id="JEMT01011747">
    <property type="protein sequence ID" value="EXX76985.1"/>
    <property type="molecule type" value="Genomic_DNA"/>
</dbReference>
<accession>A0A015KBN8</accession>
<dbReference type="STRING" id="1432141.A0A015KBN8"/>
<evidence type="ECO:0000256" key="1">
    <source>
        <dbReference type="SAM" id="MobiDB-lite"/>
    </source>
</evidence>
<comment type="caution">
    <text evidence="2">The sequence shown here is derived from an EMBL/GenBank/DDBJ whole genome shotgun (WGS) entry which is preliminary data.</text>
</comment>
<feature type="region of interest" description="Disordered" evidence="1">
    <location>
        <begin position="1"/>
        <end position="210"/>
    </location>
</feature>
<reference evidence="2 3" key="1">
    <citation type="submission" date="2014-02" db="EMBL/GenBank/DDBJ databases">
        <title>Single nucleus genome sequencing reveals high similarity among nuclei of an endomycorrhizal fungus.</title>
        <authorList>
            <person name="Lin K."/>
            <person name="Geurts R."/>
            <person name="Zhang Z."/>
            <person name="Limpens E."/>
            <person name="Saunders D.G."/>
            <person name="Mu D."/>
            <person name="Pang E."/>
            <person name="Cao H."/>
            <person name="Cha H."/>
            <person name="Lin T."/>
            <person name="Zhou Q."/>
            <person name="Shang Y."/>
            <person name="Li Y."/>
            <person name="Ivanov S."/>
            <person name="Sharma T."/>
            <person name="Velzen R.V."/>
            <person name="Ruijter N.D."/>
            <person name="Aanen D.K."/>
            <person name="Win J."/>
            <person name="Kamoun S."/>
            <person name="Bisseling T."/>
            <person name="Huang S."/>
        </authorList>
    </citation>
    <scope>NUCLEOTIDE SEQUENCE [LARGE SCALE GENOMIC DNA]</scope>
    <source>
        <strain evidence="3">DAOM197198w</strain>
    </source>
</reference>
<feature type="compositionally biased region" description="Basic and acidic residues" evidence="1">
    <location>
        <begin position="194"/>
        <end position="203"/>
    </location>
</feature>
<feature type="compositionally biased region" description="Polar residues" evidence="1">
    <location>
        <begin position="49"/>
        <end position="63"/>
    </location>
</feature>
<feature type="compositionally biased region" description="Polar residues" evidence="1">
    <location>
        <begin position="182"/>
        <end position="193"/>
    </location>
</feature>
<dbReference type="HOGENOM" id="CLU_039088_0_0_1"/>
<dbReference type="Proteomes" id="UP000022910">
    <property type="component" value="Unassembled WGS sequence"/>
</dbReference>
<evidence type="ECO:0000313" key="3">
    <source>
        <dbReference type="Proteomes" id="UP000022910"/>
    </source>
</evidence>